<name>A0ABV5U487_9PSEU</name>
<protein>
    <submittedName>
        <fullName evidence="2">GGDEF domain-containing protein</fullName>
    </submittedName>
</protein>
<organism evidence="2 3">
    <name type="scientific">Amycolatopsis plumensis</name>
    <dbReference type="NCBI Taxonomy" id="236508"/>
    <lineage>
        <taxon>Bacteria</taxon>
        <taxon>Bacillati</taxon>
        <taxon>Actinomycetota</taxon>
        <taxon>Actinomycetes</taxon>
        <taxon>Pseudonocardiales</taxon>
        <taxon>Pseudonocardiaceae</taxon>
        <taxon>Amycolatopsis</taxon>
    </lineage>
</organism>
<feature type="region of interest" description="Disordered" evidence="1">
    <location>
        <begin position="1"/>
        <end position="20"/>
    </location>
</feature>
<gene>
    <name evidence="2" type="ORF">ACFFTO_18525</name>
</gene>
<keyword evidence="3" id="KW-1185">Reference proteome</keyword>
<sequence>MDVPAARPGSGDTPPTQAERDASLRALRARWRTASLAAGWRFPSDWALPEVDAVCAAVMAKGRVEAAETALAGLARARAAAGAGLAETLADLAALHAVLGHSGDGFVSPDVDATPARLLRTTALAWADVATDQLVHTEVTDPLTGLPTAAYLRTRLAEVYRAAEARERPAAEDHVLLVVSLDLAAVAGFARLTGMILVADALRTVFDSGQSVASLGPSVVAALVPKDERVASHGVALRRALHERLSVDAQLADVGRPRVSAVRLPATHELACDLLAQLARA</sequence>
<dbReference type="EMBL" id="JBHMBK010000013">
    <property type="protein sequence ID" value="MFB9686196.1"/>
    <property type="molecule type" value="Genomic_DNA"/>
</dbReference>
<dbReference type="Proteomes" id="UP001589535">
    <property type="component" value="Unassembled WGS sequence"/>
</dbReference>
<comment type="caution">
    <text evidence="2">The sequence shown here is derived from an EMBL/GenBank/DDBJ whole genome shotgun (WGS) entry which is preliminary data.</text>
</comment>
<dbReference type="RefSeq" id="WP_378195026.1">
    <property type="nucleotide sequence ID" value="NZ_JBHMBK010000013.1"/>
</dbReference>
<evidence type="ECO:0000313" key="3">
    <source>
        <dbReference type="Proteomes" id="UP001589535"/>
    </source>
</evidence>
<evidence type="ECO:0000313" key="2">
    <source>
        <dbReference type="EMBL" id="MFB9686196.1"/>
    </source>
</evidence>
<accession>A0ABV5U487</accession>
<proteinExistence type="predicted"/>
<reference evidence="2 3" key="1">
    <citation type="submission" date="2024-09" db="EMBL/GenBank/DDBJ databases">
        <authorList>
            <person name="Sun Q."/>
            <person name="Mori K."/>
        </authorList>
    </citation>
    <scope>NUCLEOTIDE SEQUENCE [LARGE SCALE GENOMIC DNA]</scope>
    <source>
        <strain evidence="2 3">JCM 13852</strain>
    </source>
</reference>
<evidence type="ECO:0000256" key="1">
    <source>
        <dbReference type="SAM" id="MobiDB-lite"/>
    </source>
</evidence>